<dbReference type="RefSeq" id="WP_380899288.1">
    <property type="nucleotide sequence ID" value="NZ_JBHUFU010000006.1"/>
</dbReference>
<protein>
    <submittedName>
        <fullName evidence="3">Uncharacterized protein</fullName>
    </submittedName>
</protein>
<evidence type="ECO:0000256" key="1">
    <source>
        <dbReference type="SAM" id="MobiDB-lite"/>
    </source>
</evidence>
<accession>A0ABW4PJI4</accession>
<feature type="transmembrane region" description="Helical" evidence="2">
    <location>
        <begin position="36"/>
        <end position="56"/>
    </location>
</feature>
<sequence length="60" mass="6771">MRSTDTPQPSAESGRPRRRTRRASVRRYGRMITWSFLRGAATAAGSALVGLLVLWVQHHH</sequence>
<feature type="region of interest" description="Disordered" evidence="1">
    <location>
        <begin position="1"/>
        <end position="24"/>
    </location>
</feature>
<feature type="compositionally biased region" description="Polar residues" evidence="1">
    <location>
        <begin position="1"/>
        <end position="11"/>
    </location>
</feature>
<comment type="caution">
    <text evidence="3">The sequence shown here is derived from an EMBL/GenBank/DDBJ whole genome shotgun (WGS) entry which is preliminary data.</text>
</comment>
<proteinExistence type="predicted"/>
<evidence type="ECO:0000313" key="3">
    <source>
        <dbReference type="EMBL" id="MFD1830317.1"/>
    </source>
</evidence>
<reference evidence="4" key="1">
    <citation type="journal article" date="2019" name="Int. J. Syst. Evol. Microbiol.">
        <title>The Global Catalogue of Microorganisms (GCM) 10K type strain sequencing project: providing services to taxonomists for standard genome sequencing and annotation.</title>
        <authorList>
            <consortium name="The Broad Institute Genomics Platform"/>
            <consortium name="The Broad Institute Genome Sequencing Center for Infectious Disease"/>
            <person name="Wu L."/>
            <person name="Ma J."/>
        </authorList>
    </citation>
    <scope>NUCLEOTIDE SEQUENCE [LARGE SCALE GENOMIC DNA]</scope>
    <source>
        <strain evidence="4">CGMCC 4.7455</strain>
    </source>
</reference>
<evidence type="ECO:0000313" key="4">
    <source>
        <dbReference type="Proteomes" id="UP001597365"/>
    </source>
</evidence>
<dbReference type="EMBL" id="JBHUFU010000006">
    <property type="protein sequence ID" value="MFD1830317.1"/>
    <property type="molecule type" value="Genomic_DNA"/>
</dbReference>
<gene>
    <name evidence="3" type="ORF">ACFSJS_11650</name>
</gene>
<name>A0ABW4PJI4_9ACTN</name>
<dbReference type="Proteomes" id="UP001597365">
    <property type="component" value="Unassembled WGS sequence"/>
</dbReference>
<keyword evidence="2" id="KW-0812">Transmembrane</keyword>
<keyword evidence="2" id="KW-0472">Membrane</keyword>
<organism evidence="3 4">
    <name type="scientific">Streptomyces desertarenae</name>
    <dbReference type="NCBI Taxonomy" id="2666184"/>
    <lineage>
        <taxon>Bacteria</taxon>
        <taxon>Bacillati</taxon>
        <taxon>Actinomycetota</taxon>
        <taxon>Actinomycetes</taxon>
        <taxon>Kitasatosporales</taxon>
        <taxon>Streptomycetaceae</taxon>
        <taxon>Streptomyces</taxon>
    </lineage>
</organism>
<evidence type="ECO:0000256" key="2">
    <source>
        <dbReference type="SAM" id="Phobius"/>
    </source>
</evidence>
<keyword evidence="4" id="KW-1185">Reference proteome</keyword>
<keyword evidence="2" id="KW-1133">Transmembrane helix</keyword>